<evidence type="ECO:0000313" key="3">
    <source>
        <dbReference type="Proteomes" id="UP000198226"/>
    </source>
</evidence>
<dbReference type="GO" id="GO:0016811">
    <property type="term" value="F:hydrolase activity, acting on carbon-nitrogen (but not peptide) bonds, in linear amides"/>
    <property type="evidence" value="ECO:0007669"/>
    <property type="project" value="InterPro"/>
</dbReference>
<sequence>MSPLPEDVMLQPHNGPIGGTHYLPSTPDTCLWGRLPDRRHEPVLRVGSGETVTIDTLSHEGILEDQGRDPVGYLKQFDVPSDRVLTDARDLAASDVAHDYDADGPHVVTGPITVAGAEPGDLLRIEVLDLLVRAPYGFISSRHGYGALPGEYPLTPTDTGPAGDGPREYGTVSHFTEVIHHGGRLFGTLPYGDGRAARFPLAPFLGLMGVAVDTDEPVHSVPPGAFGGNLDINELQVGSTLYLPVQLPGAGFYAGDPHYAQGDGEVALTALEAPLRATLRLSVIPRAQAAGLVGAVDGPFGETATHWLPVGLHADLDEAMRRAVRAAVDFLVRTQGMPPQTALAYLSAAADFEVSQVVDGVKGIHCLIRKADFPAHF</sequence>
<gene>
    <name evidence="2" type="ORF">GA0070623_1320</name>
</gene>
<dbReference type="PANTHER" id="PTHR31891:SF1">
    <property type="entry name" value="FORMAMIDASE C869.04-RELATED"/>
    <property type="match status" value="1"/>
</dbReference>
<organism evidence="2 3">
    <name type="scientific">Micromonospora rifamycinica</name>
    <dbReference type="NCBI Taxonomy" id="291594"/>
    <lineage>
        <taxon>Bacteria</taxon>
        <taxon>Bacillati</taxon>
        <taxon>Actinomycetota</taxon>
        <taxon>Actinomycetes</taxon>
        <taxon>Micromonosporales</taxon>
        <taxon>Micromonosporaceae</taxon>
        <taxon>Micromonospora</taxon>
    </lineage>
</organism>
<protein>
    <submittedName>
        <fullName evidence="2">Acetamidase/formamidase</fullName>
    </submittedName>
</protein>
<dbReference type="Pfam" id="PF03069">
    <property type="entry name" value="FmdA_AmdA"/>
    <property type="match status" value="2"/>
</dbReference>
<name>A0A1C5HJ80_9ACTN</name>
<evidence type="ECO:0000256" key="1">
    <source>
        <dbReference type="SAM" id="MobiDB-lite"/>
    </source>
</evidence>
<dbReference type="Proteomes" id="UP000198226">
    <property type="component" value="Chromosome I"/>
</dbReference>
<dbReference type="Gene3D" id="2.60.120.580">
    <property type="entry name" value="Acetamidase/Formamidase-like domains"/>
    <property type="match status" value="2"/>
</dbReference>
<feature type="region of interest" description="Disordered" evidence="1">
    <location>
        <begin position="1"/>
        <end position="22"/>
    </location>
</feature>
<dbReference type="InterPro" id="IPR004304">
    <property type="entry name" value="FmdA_AmdA"/>
</dbReference>
<proteinExistence type="predicted"/>
<accession>A0A1C5HJ80</accession>
<dbReference type="AlphaFoldDB" id="A0A1C5HJ80"/>
<dbReference type="EMBL" id="LT607752">
    <property type="protein sequence ID" value="SCG46076.1"/>
    <property type="molecule type" value="Genomic_DNA"/>
</dbReference>
<evidence type="ECO:0000313" key="2">
    <source>
        <dbReference type="EMBL" id="SCG46076.1"/>
    </source>
</evidence>
<dbReference type="Gene3D" id="3.10.28.20">
    <property type="entry name" value="Acetamidase/Formamidase-like domains"/>
    <property type="match status" value="1"/>
</dbReference>
<dbReference type="PANTHER" id="PTHR31891">
    <property type="entry name" value="FORMAMIDASE C869.04-RELATED"/>
    <property type="match status" value="1"/>
</dbReference>
<dbReference type="SUPFAM" id="SSF141130">
    <property type="entry name" value="Acetamidase/Formamidase-like"/>
    <property type="match status" value="1"/>
</dbReference>
<keyword evidence="3" id="KW-1185">Reference proteome</keyword>
<reference evidence="3" key="1">
    <citation type="submission" date="2016-06" db="EMBL/GenBank/DDBJ databases">
        <authorList>
            <person name="Varghese N."/>
            <person name="Submissions Spin"/>
        </authorList>
    </citation>
    <scope>NUCLEOTIDE SEQUENCE [LARGE SCALE GENOMIC DNA]</scope>
    <source>
        <strain evidence="3">DSM 44983</strain>
    </source>
</reference>